<organism evidence="2 3">
    <name type="scientific">Chenopodium quinoa</name>
    <name type="common">Quinoa</name>
    <dbReference type="NCBI Taxonomy" id="63459"/>
    <lineage>
        <taxon>Eukaryota</taxon>
        <taxon>Viridiplantae</taxon>
        <taxon>Streptophyta</taxon>
        <taxon>Embryophyta</taxon>
        <taxon>Tracheophyta</taxon>
        <taxon>Spermatophyta</taxon>
        <taxon>Magnoliopsida</taxon>
        <taxon>eudicotyledons</taxon>
        <taxon>Gunneridae</taxon>
        <taxon>Pentapetalae</taxon>
        <taxon>Caryophyllales</taxon>
        <taxon>Chenopodiaceae</taxon>
        <taxon>Chenopodioideae</taxon>
        <taxon>Atripliceae</taxon>
        <taxon>Chenopodium</taxon>
    </lineage>
</organism>
<feature type="compositionally biased region" description="Polar residues" evidence="1">
    <location>
        <begin position="112"/>
        <end position="129"/>
    </location>
</feature>
<evidence type="ECO:0000313" key="2">
    <source>
        <dbReference type="EnsemblPlants" id="AUR62031351-RA:cds"/>
    </source>
</evidence>
<feature type="region of interest" description="Disordered" evidence="1">
    <location>
        <begin position="1"/>
        <end position="49"/>
    </location>
</feature>
<dbReference type="PANTHER" id="PTHR33144:SF16">
    <property type="entry name" value="OS02G0129000 PROTEIN"/>
    <property type="match status" value="1"/>
</dbReference>
<sequence length="360" mass="41287">MAYEMKQSMKGSKQTKKRKNVTKDTDEYTPDEEGELNHSSEEDENEIRKNAVNLRSRSKKVVVALRGKITTNTKDTACVSSVLMANEIKMHLQDTERQHSDQGLQGRDSTQRKIQSGKSTAQKKSAIHNQQEKEVGIGNGSSQAQSFSQPQRFGHDLQEDYENHMGSNERILEQYDDEEDAFSEDLSTLTPEELGIMQDVPLMNQEQESEQIAPPKSKQTRGPTMCKDVHEWTLEERKPIVLNERKPIGPDDKTVNTFTRLLGTLARNSFLAPLNKISWHYVPDKEQIWSYVKKKYIISENGKDCVLSFVGRLWRRYKCSVKATHFTPYGNDGDRLANPPNTIPEAHFKELLEFWNLEPV</sequence>
<proteinExistence type="predicted"/>
<dbReference type="Gramene" id="AUR62031351-RA">
    <property type="protein sequence ID" value="AUR62031351-RA:cds"/>
    <property type="gene ID" value="AUR62031351"/>
</dbReference>
<dbReference type="EnsemblPlants" id="AUR62031351-RA">
    <property type="protein sequence ID" value="AUR62031351-RA:cds"/>
    <property type="gene ID" value="AUR62031351"/>
</dbReference>
<protein>
    <submittedName>
        <fullName evidence="2">Uncharacterized protein</fullName>
    </submittedName>
</protein>
<dbReference type="OMA" id="ANEIKMH"/>
<evidence type="ECO:0000256" key="1">
    <source>
        <dbReference type="SAM" id="MobiDB-lite"/>
    </source>
</evidence>
<dbReference type="AlphaFoldDB" id="A0A803MKL0"/>
<dbReference type="PANTHER" id="PTHR33144">
    <property type="entry name" value="OS10G0409366 PROTEIN-RELATED"/>
    <property type="match status" value="1"/>
</dbReference>
<reference evidence="2" key="2">
    <citation type="submission" date="2021-03" db="UniProtKB">
        <authorList>
            <consortium name="EnsemblPlants"/>
        </authorList>
    </citation>
    <scope>IDENTIFICATION</scope>
</reference>
<name>A0A803MKL0_CHEQI</name>
<keyword evidence="3" id="KW-1185">Reference proteome</keyword>
<evidence type="ECO:0000313" key="3">
    <source>
        <dbReference type="Proteomes" id="UP000596660"/>
    </source>
</evidence>
<dbReference type="Proteomes" id="UP000596660">
    <property type="component" value="Unplaced"/>
</dbReference>
<reference evidence="2" key="1">
    <citation type="journal article" date="2017" name="Nature">
        <title>The genome of Chenopodium quinoa.</title>
        <authorList>
            <person name="Jarvis D.E."/>
            <person name="Ho Y.S."/>
            <person name="Lightfoot D.J."/>
            <person name="Schmoeckel S.M."/>
            <person name="Li B."/>
            <person name="Borm T.J.A."/>
            <person name="Ohyanagi H."/>
            <person name="Mineta K."/>
            <person name="Michell C.T."/>
            <person name="Saber N."/>
            <person name="Kharbatia N.M."/>
            <person name="Rupper R.R."/>
            <person name="Sharp A.R."/>
            <person name="Dally N."/>
            <person name="Boughton B.A."/>
            <person name="Woo Y.H."/>
            <person name="Gao G."/>
            <person name="Schijlen E.G.W.M."/>
            <person name="Guo X."/>
            <person name="Momin A.A."/>
            <person name="Negrao S."/>
            <person name="Al-Babili S."/>
            <person name="Gehring C."/>
            <person name="Roessner U."/>
            <person name="Jung C."/>
            <person name="Murphy K."/>
            <person name="Arold S.T."/>
            <person name="Gojobori T."/>
            <person name="van der Linden C.G."/>
            <person name="van Loo E.N."/>
            <person name="Jellen E.N."/>
            <person name="Maughan P.J."/>
            <person name="Tester M."/>
        </authorList>
    </citation>
    <scope>NUCLEOTIDE SEQUENCE [LARGE SCALE GENOMIC DNA]</scope>
    <source>
        <strain evidence="2">cv. PI 614886</strain>
    </source>
</reference>
<feature type="region of interest" description="Disordered" evidence="1">
    <location>
        <begin position="94"/>
        <end position="129"/>
    </location>
</feature>
<accession>A0A803MKL0</accession>